<evidence type="ECO:0000256" key="1">
    <source>
        <dbReference type="SAM" id="MobiDB-lite"/>
    </source>
</evidence>
<dbReference type="EMBL" id="JBHFEH010000018">
    <property type="protein sequence ID" value="KAL2053839.1"/>
    <property type="molecule type" value="Genomic_DNA"/>
</dbReference>
<evidence type="ECO:0000313" key="3">
    <source>
        <dbReference type="Proteomes" id="UP001590951"/>
    </source>
</evidence>
<accession>A0ABR4BAI0</accession>
<dbReference type="Proteomes" id="UP001590951">
    <property type="component" value="Unassembled WGS sequence"/>
</dbReference>
<evidence type="ECO:0000313" key="2">
    <source>
        <dbReference type="EMBL" id="KAL2053839.1"/>
    </source>
</evidence>
<gene>
    <name evidence="2" type="ORF">ABVK25_005768</name>
</gene>
<feature type="compositionally biased region" description="Low complexity" evidence="1">
    <location>
        <begin position="207"/>
        <end position="218"/>
    </location>
</feature>
<feature type="compositionally biased region" description="Basic and acidic residues" evidence="1">
    <location>
        <begin position="236"/>
        <end position="259"/>
    </location>
</feature>
<protein>
    <submittedName>
        <fullName evidence="2">Uncharacterized protein</fullName>
    </submittedName>
</protein>
<name>A0ABR4BAI0_9LECA</name>
<comment type="caution">
    <text evidence="2">The sequence shown here is derived from an EMBL/GenBank/DDBJ whole genome shotgun (WGS) entry which is preliminary data.</text>
</comment>
<sequence>MSLFDTTHHHVTPCQDDPLAAYDRIKKEKCHEPPAPPPSPKLYPQLFPPDMDMHDLDQRIEAHISINRYGYVAQPDHPALIPEAASRRMISSMDDSDYKSSPLRRITSADDADEIRNGEDDDDDDDDDDATMMDSLNPPALRCSGTTLLNETGNSKRRFTLPSRTRKQQRPSSCSGDMPQSRPLVSSRQISCPVIDRSTVSPGIAFSSPNSTSSKAKSYPGRGSYWPSRPSPKIPPEVDRSHWSESDDDDHDQKKEPIMHVRIATFPSRGKRFRHRLSDIFCGS</sequence>
<feature type="compositionally biased region" description="Basic residues" evidence="1">
    <location>
        <begin position="155"/>
        <end position="169"/>
    </location>
</feature>
<feature type="compositionally biased region" description="Acidic residues" evidence="1">
    <location>
        <begin position="119"/>
        <end position="131"/>
    </location>
</feature>
<reference evidence="2 3" key="1">
    <citation type="submission" date="2024-09" db="EMBL/GenBank/DDBJ databases">
        <title>Rethinking Asexuality: The Enigmatic Case of Functional Sexual Genes in Lepraria (Stereocaulaceae).</title>
        <authorList>
            <person name="Doellman M."/>
            <person name="Sun Y."/>
            <person name="Barcenas-Pena A."/>
            <person name="Lumbsch H.T."/>
            <person name="Grewe F."/>
        </authorList>
    </citation>
    <scope>NUCLEOTIDE SEQUENCE [LARGE SCALE GENOMIC DNA]</scope>
    <source>
        <strain evidence="2 3">Grewe 0041</strain>
    </source>
</reference>
<proteinExistence type="predicted"/>
<organism evidence="2 3">
    <name type="scientific">Lepraria finkii</name>
    <dbReference type="NCBI Taxonomy" id="1340010"/>
    <lineage>
        <taxon>Eukaryota</taxon>
        <taxon>Fungi</taxon>
        <taxon>Dikarya</taxon>
        <taxon>Ascomycota</taxon>
        <taxon>Pezizomycotina</taxon>
        <taxon>Lecanoromycetes</taxon>
        <taxon>OSLEUM clade</taxon>
        <taxon>Lecanoromycetidae</taxon>
        <taxon>Lecanorales</taxon>
        <taxon>Lecanorineae</taxon>
        <taxon>Stereocaulaceae</taxon>
        <taxon>Lepraria</taxon>
    </lineage>
</organism>
<feature type="region of interest" description="Disordered" evidence="1">
    <location>
        <begin position="93"/>
        <end position="260"/>
    </location>
</feature>
<keyword evidence="3" id="KW-1185">Reference proteome</keyword>
<feature type="compositionally biased region" description="Polar residues" evidence="1">
    <location>
        <begin position="144"/>
        <end position="153"/>
    </location>
</feature>